<feature type="domain" description="PKD" evidence="7">
    <location>
        <begin position="1596"/>
        <end position="1621"/>
    </location>
</feature>
<evidence type="ECO:0000256" key="6">
    <source>
        <dbReference type="SAM" id="SignalP"/>
    </source>
</evidence>
<keyword evidence="9" id="KW-1185">Reference proteome</keyword>
<dbReference type="PANTHER" id="PTHR46730:SF1">
    <property type="entry name" value="PLAT DOMAIN-CONTAINING PROTEIN"/>
    <property type="match status" value="1"/>
</dbReference>
<evidence type="ECO:0000313" key="9">
    <source>
        <dbReference type="Proteomes" id="UP000500961"/>
    </source>
</evidence>
<feature type="domain" description="PKD" evidence="7">
    <location>
        <begin position="2128"/>
        <end position="2165"/>
    </location>
</feature>
<evidence type="ECO:0000256" key="4">
    <source>
        <dbReference type="ARBA" id="ARBA00022989"/>
    </source>
</evidence>
<feature type="domain" description="PKD" evidence="7">
    <location>
        <begin position="891"/>
        <end position="911"/>
    </location>
</feature>
<dbReference type="PROSITE" id="PS50093">
    <property type="entry name" value="PKD"/>
    <property type="match status" value="10"/>
</dbReference>
<evidence type="ECO:0000259" key="7">
    <source>
        <dbReference type="PROSITE" id="PS50093"/>
    </source>
</evidence>
<evidence type="ECO:0000256" key="2">
    <source>
        <dbReference type="ARBA" id="ARBA00022692"/>
    </source>
</evidence>
<evidence type="ECO:0000313" key="8">
    <source>
        <dbReference type="EMBL" id="QKG80486.1"/>
    </source>
</evidence>
<evidence type="ECO:0000256" key="3">
    <source>
        <dbReference type="ARBA" id="ARBA00022737"/>
    </source>
</evidence>
<keyword evidence="4" id="KW-1133">Transmembrane helix</keyword>
<gene>
    <name evidence="8" type="ORF">FHG85_09480</name>
</gene>
<feature type="domain" description="PKD" evidence="7">
    <location>
        <begin position="678"/>
        <end position="741"/>
    </location>
</feature>
<comment type="subcellular location">
    <subcellularLocation>
        <location evidence="1">Membrane</location>
        <topology evidence="1">Multi-pass membrane protein</topology>
    </subcellularLocation>
</comment>
<feature type="domain" description="PKD" evidence="7">
    <location>
        <begin position="1033"/>
        <end position="1083"/>
    </location>
</feature>
<feature type="domain" description="PKD" evidence="7">
    <location>
        <begin position="947"/>
        <end position="1009"/>
    </location>
</feature>
<accession>A0A7D4CHD7</accession>
<dbReference type="SMART" id="SM00089">
    <property type="entry name" value="PKD"/>
    <property type="match status" value="16"/>
</dbReference>
<reference evidence="8 9" key="1">
    <citation type="submission" date="2019-07" db="EMBL/GenBank/DDBJ databases">
        <title>Thalassofilum flectens gen. nov., sp. nov., a novel moderate thermophilic anaerobe from a shallow sea hot spring in Kunashir Island (Russia), representing a new family in the order Bacteroidales, and proposal of Thalassofilacea fam. nov.</title>
        <authorList>
            <person name="Kochetkova T.V."/>
            <person name="Podosokorskaya O.A."/>
            <person name="Novikov A."/>
            <person name="Elcheninov A.G."/>
            <person name="Toshchakov S.V."/>
            <person name="Kublanov I.V."/>
        </authorList>
    </citation>
    <scope>NUCLEOTIDE SEQUENCE [LARGE SCALE GENOMIC DNA]</scope>
    <source>
        <strain evidence="8 9">38-H</strain>
    </source>
</reference>
<keyword evidence="2" id="KW-0812">Transmembrane</keyword>
<keyword evidence="3" id="KW-0677">Repeat</keyword>
<dbReference type="InterPro" id="IPR013783">
    <property type="entry name" value="Ig-like_fold"/>
</dbReference>
<keyword evidence="6" id="KW-0732">Signal</keyword>
<feature type="domain" description="PKD" evidence="7">
    <location>
        <begin position="2211"/>
        <end position="2238"/>
    </location>
</feature>
<dbReference type="Pfam" id="PF18911">
    <property type="entry name" value="PKD_4"/>
    <property type="match status" value="8"/>
</dbReference>
<feature type="chain" id="PRO_5029509300" evidence="6">
    <location>
        <begin position="21"/>
        <end position="2365"/>
    </location>
</feature>
<sequence>MLKRFGYFFLLLLLALGANAQTDTEFWFVVPEVTLNHWRPGGANAYLKFSTGLLPATITISMPANQYDPVANPTGFPDIVINMPANSFHEEDLTCWVVRRVNPARPDCGSIPINVQYAYTDYVDVNLLENKPLTPDGINRFGLRITSTNPITAYWEVSRRNNKDIWALKGRNGLGDDFFIPFQTHGNNNAGRIDDTPSAIDVVATEDNTVVTFQLPAGIRASYGNPMTNVAPGGTVNVTLNRGETFSLFPIGKSSSTANKLRGTRVTSTKPIAITIKDDSFYHTSGGCFDLAGDQMVPVDIAGLEYAVIRTQLDYHDHIYILGTQDGTNVTVYNTGGAVVASTTVNAGQQLYYQIAGDTYYRIVADQPVYVWHVGGFGCEQGGALLPPIDICTGSTQVAFARTSSEDFYMIIMVRQGAENGFLFDGVVRNDLIDPGSFTPIPGSQWSVARTKSIPTGQISVGSHFIENTDDLFHIGIINGGGTSGCFYGYFSDYNELNVEAVVAGTNSDVLKTCYGNPVQLYAYGGTDYHWWPGESLSDSTSQLPFATPLVNTKYFVEVSGACDMKDTATIDVLVSTPITASFITDKVEGCAPLEVTFEDKSTGVAYWRYDFGDATAYLKYDTDPATPDPDPPSPFTFTHTFQNNTDTAITYKVVLLAKNADYCSEVYEKYITVYPSINADFSPNTHEGCNPQTVTFTNNSSTNTVDSYLWEFGDGFNEVTGDPAGTVTHTFNSTFAFDTTYQMRMIATSPFACRDTATASITIYSAFTADFTIDVTSGCSPVTVNINNLSTGDTARYEWRLNGTLFKTTGLDTTMILTNTTGTYIDYNIELTVYNTGKRCQKTVTRTVRVYPEVNAAFTTPQAQYCNLSSVVFTNGTSPTATNPGNVVNTYIWDFGDGATSALVNPTHTYDNQTNSFKDYTVTLTARNQFGCEDVATTNIRIFSQIYADFAVSPTAQCSPVTASIDNNSRGGIVSYNWDYGDGTNGGTNLDHNHPYTNNGLTPVTRTIKLTVTNEGGCTDTDSHDITIYPSVTANFNTDVSEGCNELTVNFTNNSKANATVFNWDFGDGGTSIDPSPTHTFTNLTGADVTYPVTLTVYTDYGCTDQISTNIIVYPYIDAKFAIDTSFGCSPLNITYEYEKHSGITEYRWDWDGDGTTDQITLPADPNTITHQHVNQTGVVQNPTTRLTVVNSHGCTDQFNMPLSIFPEVTAQFAPTVDRGCNPLDVTLNNNSSFTGVGTPLANSYYYWTYGDGGSSVQESPQHTYINNDAINDVTYQTKLLVVSEYGCSDSTTHDIEVYNRVESHFTLEYAENCTPFDVTFHPEAIGASTYIWTYGGAPGLPASETFANGNNFTRTFTNTDPNNIAIYTVTLEARNDEGCPAFETHDIEVYPIVDAQFNASTLSGCSDLTVDLQSTSTGGSLVYLWEFGNGQSGDTPNVTHTFTNRGSVDSVYVVKHLVINPMGCKDSITQNITVHPKVEAGFVFAQQSQCTPFYVDLTNTSLNGNTFYWYTHYNGDTITSNKNSFKYLIDNTTLNDILTDTIKLITLDAVTGCADTTFRTLSIYPRVVSRFDVDKLQGCNPLTVNFANSSSGLATYLWEFGDGSTTADETPAPHSYSHPYKDQVVQYTAKLTATNAFGCKSQKDTVITVYPLVKADYQWDLFEGCTPLTINLYNSSTSPLYKYRWDFGDGRPFSYNDQPGSVTYTNPTNSPPVIQTPTITLRTSYSGDTLCIDSLKLPVKVFPHIYPEFSGNLEGCHPLTVNFNNQTVAFSSNNSYIWSLGTGVNSLSDNPVLTYNNTHKFVDSTFVVKMIAVSEHGCTDSVEHNVVVHPRPYAAMELTGEYISCPPFDVEIDNNSLGTNLTFEYDFGDGTDSTTTSTANMLHTFHNLTNNTQPYLIELRAITEFGCDDSVYQTVYVFPEVVASYVANPGYQACSPFEVSFENNTTNARFYKWDFADGISSSLKEPKHTFLNFNETDTVYNVVLYASSEYECFDRDTQQITVWATPIADIAVDPPLKVFPDATFDIYNQSSPAADSWNYSWTFGDNTFSTEKKPGSHTYTRWGPKEKGYKYQITMRVDAPNNCSDADTAIIYLMPTEPVALFNTSVDSACAPMEVQFVDASLYADTYFWEFGDGETSTDRNPRHTYSEPGYYTAKLTVQNDAGPRFYYKILRVYDGPKAEFAIQPQRVMLPDATVHAYNLSKNFSRCLWDFGDGYQSTERDPVHTYEKLGEFRVSLWAYMDYGNDVCVDSISKYPAVWVEGVGYIRFPNAFKPSPDGPNGGYYDAIDYKNEVFHPYHFGVVEYKLMIFSRWGEQLFTSTDVNIGWDGYVKGKLAQQGVYMWRAIGKFTNGKTFDMKGNVTLLR</sequence>
<name>A0A7D4CHD7_9BACT</name>
<feature type="domain" description="PKD" evidence="7">
    <location>
        <begin position="1236"/>
        <end position="1266"/>
    </location>
</feature>
<dbReference type="Gene3D" id="2.60.40.10">
    <property type="entry name" value="Immunoglobulins"/>
    <property type="match status" value="18"/>
</dbReference>
<organism evidence="8 9">
    <name type="scientific">Tenuifilum thalassicum</name>
    <dbReference type="NCBI Taxonomy" id="2590900"/>
    <lineage>
        <taxon>Bacteria</taxon>
        <taxon>Pseudomonadati</taxon>
        <taxon>Bacteroidota</taxon>
        <taxon>Bacteroidia</taxon>
        <taxon>Bacteroidales</taxon>
        <taxon>Tenuifilaceae</taxon>
        <taxon>Tenuifilum</taxon>
    </lineage>
</organism>
<dbReference type="InterPro" id="IPR022409">
    <property type="entry name" value="PKD/Chitinase_dom"/>
</dbReference>
<dbReference type="SUPFAM" id="SSF49299">
    <property type="entry name" value="PKD domain"/>
    <property type="match status" value="17"/>
</dbReference>
<feature type="domain" description="PKD" evidence="7">
    <location>
        <begin position="2007"/>
        <end position="2065"/>
    </location>
</feature>
<dbReference type="GO" id="GO:0006816">
    <property type="term" value="P:calcium ion transport"/>
    <property type="evidence" value="ECO:0007669"/>
    <property type="project" value="TreeGrafter"/>
</dbReference>
<dbReference type="RefSeq" id="WP_173075246.1">
    <property type="nucleotide sequence ID" value="NZ_CP041345.1"/>
</dbReference>
<dbReference type="GO" id="GO:0005261">
    <property type="term" value="F:monoatomic cation channel activity"/>
    <property type="evidence" value="ECO:0007669"/>
    <property type="project" value="TreeGrafter"/>
</dbReference>
<feature type="domain" description="PKD" evidence="7">
    <location>
        <begin position="1395"/>
        <end position="1449"/>
    </location>
</feature>
<dbReference type="GO" id="GO:0005886">
    <property type="term" value="C:plasma membrane"/>
    <property type="evidence" value="ECO:0007669"/>
    <property type="project" value="TreeGrafter"/>
</dbReference>
<dbReference type="PANTHER" id="PTHR46730">
    <property type="entry name" value="POLYCYSTIN-1"/>
    <property type="match status" value="1"/>
</dbReference>
<keyword evidence="5" id="KW-0472">Membrane</keyword>
<dbReference type="CDD" id="cd00146">
    <property type="entry name" value="PKD"/>
    <property type="match status" value="8"/>
</dbReference>
<evidence type="ECO:0000256" key="5">
    <source>
        <dbReference type="ARBA" id="ARBA00023136"/>
    </source>
</evidence>
<protein>
    <submittedName>
        <fullName evidence="8">PKD domain-containing protein</fullName>
    </submittedName>
</protein>
<dbReference type="KEGG" id="ttz:FHG85_09480"/>
<dbReference type="Proteomes" id="UP000500961">
    <property type="component" value="Chromosome"/>
</dbReference>
<dbReference type="EMBL" id="CP041345">
    <property type="protein sequence ID" value="QKG80486.1"/>
    <property type="molecule type" value="Genomic_DNA"/>
</dbReference>
<evidence type="ECO:0000256" key="1">
    <source>
        <dbReference type="ARBA" id="ARBA00004141"/>
    </source>
</evidence>
<dbReference type="InterPro" id="IPR035986">
    <property type="entry name" value="PKD_dom_sf"/>
</dbReference>
<feature type="signal peptide" evidence="6">
    <location>
        <begin position="1"/>
        <end position="20"/>
    </location>
</feature>
<proteinExistence type="predicted"/>
<dbReference type="InterPro" id="IPR000601">
    <property type="entry name" value="PKD_dom"/>
</dbReference>